<evidence type="ECO:0000256" key="13">
    <source>
        <dbReference type="RuleBase" id="RU361207"/>
    </source>
</evidence>
<feature type="compositionally biased region" description="Basic and acidic residues" evidence="14">
    <location>
        <begin position="452"/>
        <end position="463"/>
    </location>
</feature>
<dbReference type="SUPFAM" id="SSF51445">
    <property type="entry name" value="(Trans)glycosidases"/>
    <property type="match status" value="2"/>
</dbReference>
<evidence type="ECO:0000313" key="17">
    <source>
        <dbReference type="Proteomes" id="UP001317629"/>
    </source>
</evidence>
<evidence type="ECO:0000256" key="8">
    <source>
        <dbReference type="ARBA" id="ARBA00022801"/>
    </source>
</evidence>
<dbReference type="EC" id="2.4.1.25" evidence="4 13"/>
<evidence type="ECO:0000256" key="2">
    <source>
        <dbReference type="ARBA" id="ARBA00005684"/>
    </source>
</evidence>
<dbReference type="Gene3D" id="2.60.40.10">
    <property type="entry name" value="Immunoglobulins"/>
    <property type="match status" value="1"/>
</dbReference>
<dbReference type="InterPro" id="IPR017853">
    <property type="entry name" value="GH"/>
</dbReference>
<gene>
    <name evidence="16" type="ORF">SS37A_01510</name>
</gene>
<reference evidence="16 17" key="1">
    <citation type="journal article" date="2023" name="Int. J. Syst. Evol. Microbiol.">
        <title>Methylocystis iwaonis sp. nov., a type II methane-oxidizing bacterium from surface soil of a rice paddy field in Japan, and emended description of the genus Methylocystis (ex Whittenbury et al. 1970) Bowman et al. 1993.</title>
        <authorList>
            <person name="Kaise H."/>
            <person name="Sawadogo J.B."/>
            <person name="Alam M.S."/>
            <person name="Ueno C."/>
            <person name="Dianou D."/>
            <person name="Shinjo R."/>
            <person name="Asakawa S."/>
        </authorList>
    </citation>
    <scope>NUCLEOTIDE SEQUENCE [LARGE SCALE GENOMIC DNA]</scope>
    <source>
        <strain evidence="16 17">SS37A-Re</strain>
    </source>
</reference>
<accession>A0ABN6VBK1</accession>
<comment type="similarity">
    <text evidence="2 13">Belongs to the disproportionating enzyme family.</text>
</comment>
<dbReference type="Gene3D" id="3.20.20.80">
    <property type="entry name" value="Glycosidases"/>
    <property type="match status" value="2"/>
</dbReference>
<dbReference type="InterPro" id="IPR003385">
    <property type="entry name" value="Glyco_hydro_77"/>
</dbReference>
<dbReference type="Pfam" id="PF02446">
    <property type="entry name" value="Glyco_hydro_77"/>
    <property type="match status" value="1"/>
</dbReference>
<evidence type="ECO:0000256" key="12">
    <source>
        <dbReference type="ARBA" id="ARBA00031501"/>
    </source>
</evidence>
<dbReference type="InterPro" id="IPR014756">
    <property type="entry name" value="Ig_E-set"/>
</dbReference>
<organism evidence="16 17">
    <name type="scientific">Methylocystis iwaonis</name>
    <dbReference type="NCBI Taxonomy" id="2885079"/>
    <lineage>
        <taxon>Bacteria</taxon>
        <taxon>Pseudomonadati</taxon>
        <taxon>Pseudomonadota</taxon>
        <taxon>Alphaproteobacteria</taxon>
        <taxon>Hyphomicrobiales</taxon>
        <taxon>Methylocystaceae</taxon>
        <taxon>Methylocystis</taxon>
    </lineage>
</organism>
<dbReference type="InterPro" id="IPR011837">
    <property type="entry name" value="Glycogen_debranch_GlgX"/>
</dbReference>
<proteinExistence type="inferred from homology"/>
<evidence type="ECO:0000256" key="11">
    <source>
        <dbReference type="ARBA" id="ARBA00031423"/>
    </source>
</evidence>
<feature type="domain" description="Glycosyl hydrolase family 13 catalytic" evidence="15">
    <location>
        <begin position="152"/>
        <end position="552"/>
    </location>
</feature>
<dbReference type="Gene3D" id="2.60.40.1180">
    <property type="entry name" value="Golgi alpha-mannosidase II"/>
    <property type="match status" value="1"/>
</dbReference>
<dbReference type="Proteomes" id="UP001317629">
    <property type="component" value="Chromosome"/>
</dbReference>
<feature type="region of interest" description="Disordered" evidence="14">
    <location>
        <begin position="452"/>
        <end position="479"/>
    </location>
</feature>
<dbReference type="CDD" id="cd11326">
    <property type="entry name" value="AmyAc_Glg_debranch"/>
    <property type="match status" value="1"/>
</dbReference>
<keyword evidence="9 13" id="KW-0119">Carbohydrate metabolism</keyword>
<dbReference type="InterPro" id="IPR013783">
    <property type="entry name" value="Ig-like_fold"/>
</dbReference>
<keyword evidence="7 13" id="KW-0808">Transferase</keyword>
<dbReference type="RefSeq" id="WP_281929759.1">
    <property type="nucleotide sequence ID" value="NZ_AP027142.1"/>
</dbReference>
<dbReference type="EMBL" id="AP027142">
    <property type="protein sequence ID" value="BDV32622.1"/>
    <property type="molecule type" value="Genomic_DNA"/>
</dbReference>
<sequence>MRISPGAPEPLGVTLDDTGANVAVFSAHAEEIHLCLFDESGAETQRIRLPAKTGDVFHAHIEGLKEGLRYGLRAYGPDAPHEGHRFNAAKLLIDPYALMLDRAATLHESMFASGAAAQEDSAPFVAKCVMARPEAAAASRPRHSWRDTIIYEMHVKGFTAMHPDVPPQLRGTFAGLAHEASIAHLTKLGVTTLELLPCAAWIDERHLPPLGLTNYWGYNPIAMMAPDPSLAPGGWREVREAVDALHAVGLDVIIDVVFNHTGESDEWGPTLSLRGLDNASYYRLADDRARYVNDAGCGNILPFDRAPVVRLAMDALRAWAIYGGVDGFRFDLATTLARDPSGFNRNAPFLTALLQDPVLRDLKLIAEPWDMGPGGYQLGHFPAAFAEWNDRYRDCARRFWRGDAAGVAELATRFAGSQDFFPRRSPSRSVNFITVHDGFTLRDLVSYERKHNAANGEEGRDGTTENLSWNNGAEGETDDSATIAARARDQRNLLATLLFSRGTPMLSMGAELGHTQRGNNNSYALDNETSWLDWARADPSLIETAARLTALRKAHVCLRDDRFLDGGAQDETLLPDVEWLGVDGAPMREEDWRRGDAETLIASLYADGDRALVIIHRGRAPREVTPPPARDGYDWLVAFDASDSAGVSVVADGLTAPARSVLLLVEEKTTVRRAPAPVADALLAHLAEAAGVSAHWRDVGGIAHEVPRETLLNLLQRLGLPAQTRTEATDSLARLADARDRRALPHHAVARAGEALTLRLAATDARAPRNLVLSDENGGNARVLKLPTLSPYAWRGVDGRVTHGYRAQLPPLDAGRYILRTEHEDVACHLIVSHAQCYLPQERRDFGISAQLYSLRRDGDQGIGDFTTLARLARNSAEAGAALVAINPLHALSSQDRSRASPYYPSDRRFLDSLYIDLESLLGDGFNETIARALSARDTVDYPAVHALKQQALEKAFARFDALAHQQQDHTLVADFTKFVSEGGEALTRFALFETISETRGGADWRRWPPELRDGAPHALAAFALEHATRIRFHRFLQWIADRQFAQAAQDARDAGLSLGFCRDLAVGAAPDGAESWSKASRLLGGFSIGAPPDPFSREGQSWGLPALNPLAVEKDGGADFAELLRANMRHAGALRIDHAMGLTRLFLVPEGEKAIAGAYVSYPLETLLAQLALESQRAGCMVVGEDLGTLPWGFRERLEAANMLSYRVVWFERAGAGFIRPSDYPVKAMACVSTHDLPTLEGWWRGADIDEKERLALLAPEAAAAERETRAKDKRAMLDALRDEGLFNAASEDTAFDDALAAALHRFAARAPSLLAMAQLDDLAGESVAVNLPGTDAERPNWRRKLGPSVEALFSTPRAAAIIAGIRRISV</sequence>
<dbReference type="NCBIfam" id="TIGR00217">
    <property type="entry name" value="malQ"/>
    <property type="match status" value="1"/>
</dbReference>
<dbReference type="InterPro" id="IPR004193">
    <property type="entry name" value="Glyco_hydro_13_N"/>
</dbReference>
<protein>
    <recommendedName>
        <fullName evidence="5 13">4-alpha-glucanotransferase</fullName>
        <ecNumber evidence="4 13">2.4.1.25</ecNumber>
    </recommendedName>
    <alternativeName>
        <fullName evidence="11 13">Amylomaltase</fullName>
    </alternativeName>
    <alternativeName>
        <fullName evidence="12 13">Disproportionating enzyme</fullName>
    </alternativeName>
</protein>
<dbReference type="SMART" id="SM00642">
    <property type="entry name" value="Aamy"/>
    <property type="match status" value="1"/>
</dbReference>
<dbReference type="InterPro" id="IPR006047">
    <property type="entry name" value="GH13_cat_dom"/>
</dbReference>
<evidence type="ECO:0000256" key="10">
    <source>
        <dbReference type="ARBA" id="ARBA00023295"/>
    </source>
</evidence>
<dbReference type="NCBIfam" id="TIGR02100">
    <property type="entry name" value="glgX_debranch"/>
    <property type="match status" value="1"/>
</dbReference>
<evidence type="ECO:0000256" key="4">
    <source>
        <dbReference type="ARBA" id="ARBA00012560"/>
    </source>
</evidence>
<dbReference type="SUPFAM" id="SSF51011">
    <property type="entry name" value="Glycosyl hydrolase domain"/>
    <property type="match status" value="1"/>
</dbReference>
<dbReference type="SUPFAM" id="SSF81296">
    <property type="entry name" value="E set domains"/>
    <property type="match status" value="1"/>
</dbReference>
<keyword evidence="6 13" id="KW-0328">Glycosyltransferase</keyword>
<dbReference type="CDD" id="cd02856">
    <property type="entry name" value="E_set_GDE_Isoamylase_N"/>
    <property type="match status" value="1"/>
</dbReference>
<keyword evidence="10" id="KW-0326">Glycosidase</keyword>
<comment type="similarity">
    <text evidence="3">Belongs to the glycosyl hydrolase 13 family.</text>
</comment>
<keyword evidence="17" id="KW-1185">Reference proteome</keyword>
<evidence type="ECO:0000256" key="3">
    <source>
        <dbReference type="ARBA" id="ARBA00008061"/>
    </source>
</evidence>
<dbReference type="PANTHER" id="PTHR43002">
    <property type="entry name" value="GLYCOGEN DEBRANCHING ENZYME"/>
    <property type="match status" value="1"/>
</dbReference>
<evidence type="ECO:0000256" key="14">
    <source>
        <dbReference type="SAM" id="MobiDB-lite"/>
    </source>
</evidence>
<comment type="catalytic activity">
    <reaction evidence="1 13">
        <text>Transfers a segment of a (1-&gt;4)-alpha-D-glucan to a new position in an acceptor, which may be glucose or a (1-&gt;4)-alpha-D-glucan.</text>
        <dbReference type="EC" id="2.4.1.25"/>
    </reaction>
</comment>
<evidence type="ECO:0000256" key="9">
    <source>
        <dbReference type="ARBA" id="ARBA00023277"/>
    </source>
</evidence>
<dbReference type="InterPro" id="IPR013780">
    <property type="entry name" value="Glyco_hydro_b"/>
</dbReference>
<evidence type="ECO:0000313" key="16">
    <source>
        <dbReference type="EMBL" id="BDV32622.1"/>
    </source>
</evidence>
<evidence type="ECO:0000256" key="7">
    <source>
        <dbReference type="ARBA" id="ARBA00022679"/>
    </source>
</evidence>
<evidence type="ECO:0000256" key="1">
    <source>
        <dbReference type="ARBA" id="ARBA00000439"/>
    </source>
</evidence>
<keyword evidence="8" id="KW-0378">Hydrolase</keyword>
<dbReference type="InterPro" id="IPR044505">
    <property type="entry name" value="GlgX_Isoamylase_N_E_set"/>
</dbReference>
<evidence type="ECO:0000256" key="5">
    <source>
        <dbReference type="ARBA" id="ARBA00020295"/>
    </source>
</evidence>
<name>A0ABN6VBK1_9HYPH</name>
<evidence type="ECO:0000259" key="15">
    <source>
        <dbReference type="SMART" id="SM00642"/>
    </source>
</evidence>
<evidence type="ECO:0000256" key="6">
    <source>
        <dbReference type="ARBA" id="ARBA00022676"/>
    </source>
</evidence>
<dbReference type="Pfam" id="PF02922">
    <property type="entry name" value="CBM_48"/>
    <property type="match status" value="1"/>
</dbReference>